<dbReference type="Proteomes" id="UP001500618">
    <property type="component" value="Unassembled WGS sequence"/>
</dbReference>
<evidence type="ECO:0000313" key="1">
    <source>
        <dbReference type="EMBL" id="GAA1706648.1"/>
    </source>
</evidence>
<evidence type="ECO:0008006" key="3">
    <source>
        <dbReference type="Google" id="ProtNLM"/>
    </source>
</evidence>
<proteinExistence type="predicted"/>
<comment type="caution">
    <text evidence="1">The sequence shown here is derived from an EMBL/GenBank/DDBJ whole genome shotgun (WGS) entry which is preliminary data.</text>
</comment>
<evidence type="ECO:0000313" key="2">
    <source>
        <dbReference type="Proteomes" id="UP001500618"/>
    </source>
</evidence>
<organism evidence="1 2">
    <name type="scientific">Fodinicola feengrottensis</name>
    <dbReference type="NCBI Taxonomy" id="435914"/>
    <lineage>
        <taxon>Bacteria</taxon>
        <taxon>Bacillati</taxon>
        <taxon>Actinomycetota</taxon>
        <taxon>Actinomycetes</taxon>
        <taxon>Mycobacteriales</taxon>
        <taxon>Fodinicola</taxon>
    </lineage>
</organism>
<dbReference type="RefSeq" id="WP_163570773.1">
    <property type="nucleotide sequence ID" value="NZ_BAAANY010000031.1"/>
</dbReference>
<accession>A0ABP4UMW0</accession>
<dbReference type="EMBL" id="BAAANY010000031">
    <property type="protein sequence ID" value="GAA1706648.1"/>
    <property type="molecule type" value="Genomic_DNA"/>
</dbReference>
<reference evidence="2" key="1">
    <citation type="journal article" date="2019" name="Int. J. Syst. Evol. Microbiol.">
        <title>The Global Catalogue of Microorganisms (GCM) 10K type strain sequencing project: providing services to taxonomists for standard genome sequencing and annotation.</title>
        <authorList>
            <consortium name="The Broad Institute Genomics Platform"/>
            <consortium name="The Broad Institute Genome Sequencing Center for Infectious Disease"/>
            <person name="Wu L."/>
            <person name="Ma J."/>
        </authorList>
    </citation>
    <scope>NUCLEOTIDE SEQUENCE [LARGE SCALE GENOMIC DNA]</scope>
    <source>
        <strain evidence="2">JCM 14718</strain>
    </source>
</reference>
<sequence length="58" mass="6552">MEKHPDGEDRVQIDGYVCSDCGGKNNFCRWCFGTGILSEERLAALNWHYTQIMAKGAE</sequence>
<gene>
    <name evidence="1" type="ORF">GCM10009765_65130</name>
</gene>
<keyword evidence="2" id="KW-1185">Reference proteome</keyword>
<protein>
    <recommendedName>
        <fullName evidence="3">Zinc ribbon domain-containing protein</fullName>
    </recommendedName>
</protein>
<name>A0ABP4UMW0_9ACTN</name>